<name>A0A4Q1L0W9_9CELL</name>
<dbReference type="AlphaFoldDB" id="A0A4Q1L0W9"/>
<dbReference type="InterPro" id="IPR000524">
    <property type="entry name" value="Tscrpt_reg_HTH_GntR"/>
</dbReference>
<keyword evidence="2" id="KW-0238">DNA-binding</keyword>
<keyword evidence="3" id="KW-0804">Transcription</keyword>
<comment type="caution">
    <text evidence="7">The sequence shown here is derived from an EMBL/GenBank/DDBJ whole genome shotgun (WGS) entry which is preliminary data.</text>
</comment>
<evidence type="ECO:0000256" key="2">
    <source>
        <dbReference type="ARBA" id="ARBA00023125"/>
    </source>
</evidence>
<protein>
    <submittedName>
        <fullName evidence="7">GntR family transcriptional regulator</fullName>
    </submittedName>
</protein>
<evidence type="ECO:0000313" key="7">
    <source>
        <dbReference type="EMBL" id="RXR36373.1"/>
    </source>
</evidence>
<dbReference type="CDD" id="cd07377">
    <property type="entry name" value="WHTH_GntR"/>
    <property type="match status" value="1"/>
</dbReference>
<dbReference type="InterPro" id="IPR036388">
    <property type="entry name" value="WH-like_DNA-bd_sf"/>
</dbReference>
<evidence type="ECO:0000313" key="6">
    <source>
        <dbReference type="EMBL" id="RXR27059.1"/>
    </source>
</evidence>
<evidence type="ECO:0000256" key="3">
    <source>
        <dbReference type="ARBA" id="ARBA00023163"/>
    </source>
</evidence>
<dbReference type="SUPFAM" id="SSF46785">
    <property type="entry name" value="Winged helix' DNA-binding domain"/>
    <property type="match status" value="1"/>
</dbReference>
<dbReference type="SMART" id="SM00345">
    <property type="entry name" value="HTH_GNTR"/>
    <property type="match status" value="1"/>
</dbReference>
<keyword evidence="1" id="KW-0805">Transcription regulation</keyword>
<evidence type="ECO:0000259" key="5">
    <source>
        <dbReference type="PROSITE" id="PS50949"/>
    </source>
</evidence>
<feature type="region of interest" description="Disordered" evidence="4">
    <location>
        <begin position="121"/>
        <end position="144"/>
    </location>
</feature>
<evidence type="ECO:0000256" key="4">
    <source>
        <dbReference type="SAM" id="MobiDB-lite"/>
    </source>
</evidence>
<dbReference type="GO" id="GO:0003677">
    <property type="term" value="F:DNA binding"/>
    <property type="evidence" value="ECO:0007669"/>
    <property type="project" value="UniProtKB-KW"/>
</dbReference>
<feature type="domain" description="HTH gntR-type" evidence="5">
    <location>
        <begin position="6"/>
        <end position="74"/>
    </location>
</feature>
<dbReference type="EMBL" id="SDJQ01000003">
    <property type="protein sequence ID" value="RXR36373.1"/>
    <property type="molecule type" value="Genomic_DNA"/>
</dbReference>
<organism evidence="7 8">
    <name type="scientific">Oerskovia turbata</name>
    <dbReference type="NCBI Taxonomy" id="1713"/>
    <lineage>
        <taxon>Bacteria</taxon>
        <taxon>Bacillati</taxon>
        <taxon>Actinomycetota</taxon>
        <taxon>Actinomycetes</taxon>
        <taxon>Micrococcales</taxon>
        <taxon>Cellulomonadaceae</taxon>
        <taxon>Oerskovia</taxon>
    </lineage>
</organism>
<dbReference type="Proteomes" id="UP000290517">
    <property type="component" value="Unassembled WGS sequence"/>
</dbReference>
<dbReference type="PROSITE" id="PS50949">
    <property type="entry name" value="HTH_GNTR"/>
    <property type="match status" value="1"/>
</dbReference>
<feature type="compositionally biased region" description="Low complexity" evidence="4">
    <location>
        <begin position="121"/>
        <end position="135"/>
    </location>
</feature>
<proteinExistence type="predicted"/>
<dbReference type="OrthoDB" id="162505at2"/>
<gene>
    <name evidence="6" type="ORF">EQW73_06355</name>
    <name evidence="7" type="ORF">EQW78_02065</name>
</gene>
<evidence type="ECO:0000313" key="9">
    <source>
        <dbReference type="Proteomes" id="UP000290517"/>
    </source>
</evidence>
<dbReference type="GO" id="GO:0003700">
    <property type="term" value="F:DNA-binding transcription factor activity"/>
    <property type="evidence" value="ECO:0007669"/>
    <property type="project" value="InterPro"/>
</dbReference>
<sequence>MFDGPEPIYLQIAQQIRAQILSGDLAEEEQVMSTTQYATTFRINPATAAKAFAGLVDEGVLYKRRGVGMFVATGAREKLLAEHRDRYFAEVLRPALVQADLLGITPAEIVDHVLGRDVAGSSRSAGSAGSVGPAANHPPTGETS</sequence>
<dbReference type="EMBL" id="SDJR01000003">
    <property type="protein sequence ID" value="RXR27059.1"/>
    <property type="molecule type" value="Genomic_DNA"/>
</dbReference>
<dbReference type="InterPro" id="IPR036390">
    <property type="entry name" value="WH_DNA-bd_sf"/>
</dbReference>
<dbReference type="PANTHER" id="PTHR38445">
    <property type="entry name" value="HTH-TYPE TRANSCRIPTIONAL REPRESSOR YTRA"/>
    <property type="match status" value="1"/>
</dbReference>
<accession>A0A4Q1L0W9</accession>
<keyword evidence="9" id="KW-1185">Reference proteome</keyword>
<dbReference type="Gene3D" id="1.10.10.10">
    <property type="entry name" value="Winged helix-like DNA-binding domain superfamily/Winged helix DNA-binding domain"/>
    <property type="match status" value="1"/>
</dbReference>
<evidence type="ECO:0000313" key="8">
    <source>
        <dbReference type="Proteomes" id="UP000289805"/>
    </source>
</evidence>
<dbReference type="Pfam" id="PF00392">
    <property type="entry name" value="GntR"/>
    <property type="match status" value="1"/>
</dbReference>
<reference evidence="8 9" key="1">
    <citation type="submission" date="2019-01" db="EMBL/GenBank/DDBJ databases">
        <title>Oerskovia turbata Genome sequencing and assembly.</title>
        <authorList>
            <person name="Dou T."/>
        </authorList>
    </citation>
    <scope>NUCLEOTIDE SEQUENCE [LARGE SCALE GENOMIC DNA]</scope>
    <source>
        <strain evidence="7 8">JCM12123</strain>
        <strain evidence="6 9">JCM3160</strain>
    </source>
</reference>
<dbReference type="Proteomes" id="UP000289805">
    <property type="component" value="Unassembled WGS sequence"/>
</dbReference>
<dbReference type="RefSeq" id="WP_051702521.1">
    <property type="nucleotide sequence ID" value="NZ_JOFV01000001.1"/>
</dbReference>
<evidence type="ECO:0000256" key="1">
    <source>
        <dbReference type="ARBA" id="ARBA00023015"/>
    </source>
</evidence>
<dbReference type="STRING" id="1713.GCA_000718325_00062"/>
<dbReference type="PANTHER" id="PTHR38445:SF10">
    <property type="entry name" value="GNTR-FAMILY TRANSCRIPTIONAL REGULATOR"/>
    <property type="match status" value="1"/>
</dbReference>